<evidence type="ECO:0000256" key="3">
    <source>
        <dbReference type="ARBA" id="ARBA00022692"/>
    </source>
</evidence>
<keyword evidence="5 6" id="KW-0472">Membrane</keyword>
<feature type="transmembrane region" description="Helical" evidence="6">
    <location>
        <begin position="218"/>
        <end position="242"/>
    </location>
</feature>
<keyword evidence="2" id="KW-1003">Cell membrane</keyword>
<dbReference type="Pfam" id="PF03706">
    <property type="entry name" value="LPG_synthase_TM"/>
    <property type="match status" value="1"/>
</dbReference>
<feature type="transmembrane region" description="Helical" evidence="6">
    <location>
        <begin position="155"/>
        <end position="174"/>
    </location>
</feature>
<feature type="transmembrane region" description="Helical" evidence="6">
    <location>
        <begin position="254"/>
        <end position="287"/>
    </location>
</feature>
<evidence type="ECO:0000256" key="2">
    <source>
        <dbReference type="ARBA" id="ARBA00022475"/>
    </source>
</evidence>
<comment type="caution">
    <text evidence="7">The sequence shown here is derived from an EMBL/GenBank/DDBJ whole genome shotgun (WGS) entry which is preliminary data.</text>
</comment>
<dbReference type="PANTHER" id="PTHR39087:SF2">
    <property type="entry name" value="UPF0104 MEMBRANE PROTEIN MJ1595"/>
    <property type="match status" value="1"/>
</dbReference>
<dbReference type="PANTHER" id="PTHR39087">
    <property type="entry name" value="UPF0104 MEMBRANE PROTEIN MJ1595"/>
    <property type="match status" value="1"/>
</dbReference>
<keyword evidence="8" id="KW-1185">Reference proteome</keyword>
<dbReference type="Proteomes" id="UP000770629">
    <property type="component" value="Unassembled WGS sequence"/>
</dbReference>
<evidence type="ECO:0000256" key="5">
    <source>
        <dbReference type="ARBA" id="ARBA00023136"/>
    </source>
</evidence>
<organism evidence="7 8">
    <name type="scientific">Rhizobium lentis</name>
    <dbReference type="NCBI Taxonomy" id="1138194"/>
    <lineage>
        <taxon>Bacteria</taxon>
        <taxon>Pseudomonadati</taxon>
        <taxon>Pseudomonadota</taxon>
        <taxon>Alphaproteobacteria</taxon>
        <taxon>Hyphomicrobiales</taxon>
        <taxon>Rhizobiaceae</taxon>
        <taxon>Rhizobium/Agrobacterium group</taxon>
        <taxon>Rhizobium</taxon>
    </lineage>
</organism>
<evidence type="ECO:0000256" key="6">
    <source>
        <dbReference type="SAM" id="Phobius"/>
    </source>
</evidence>
<evidence type="ECO:0000256" key="4">
    <source>
        <dbReference type="ARBA" id="ARBA00022989"/>
    </source>
</evidence>
<evidence type="ECO:0000256" key="1">
    <source>
        <dbReference type="ARBA" id="ARBA00004651"/>
    </source>
</evidence>
<feature type="transmembrane region" description="Helical" evidence="6">
    <location>
        <begin position="180"/>
        <end position="198"/>
    </location>
</feature>
<evidence type="ECO:0000313" key="8">
    <source>
        <dbReference type="Proteomes" id="UP000770629"/>
    </source>
</evidence>
<proteinExistence type="predicted"/>
<gene>
    <name evidence="7" type="ORF">HJB60_25315</name>
</gene>
<dbReference type="InterPro" id="IPR022791">
    <property type="entry name" value="L-PG_synthase/AglD"/>
</dbReference>
<feature type="transmembrane region" description="Helical" evidence="6">
    <location>
        <begin position="294"/>
        <end position="318"/>
    </location>
</feature>
<feature type="transmembrane region" description="Helical" evidence="6">
    <location>
        <begin position="127"/>
        <end position="148"/>
    </location>
</feature>
<sequence>MAAQARSKISARTFFAYLVSLALLAFLVRSISWQDTIRILKDGVHPASLWPFSITALLIAVIYGCRWQLLIGGKLNKSSSLIASILCLGGNMFLPARGGDLLRVHYSHVVGRIAQAEVFGSLMVEKVIDLITIAAVGVLATTVLTISMDAARTEILIVSISSALGLAFTAVALVKYFNAILLRWACTVFTYIGCESFFNRHVAVLIRSAGEQMTLNNLFSPGILTLLMWLSAYALSYVFAAQFVGVSLSYDEALVVLFAGALGLMLPAAPSGIGTFHASVVSAFLLLGRSSAEGFLVATAIHLLFFAAYVLPAAILYGRWRMARVLPS</sequence>
<keyword evidence="4 6" id="KW-1133">Transmembrane helix</keyword>
<dbReference type="EMBL" id="JABDYF010000012">
    <property type="protein sequence ID" value="MBX5092467.1"/>
    <property type="molecule type" value="Genomic_DNA"/>
</dbReference>
<keyword evidence="3 6" id="KW-0812">Transmembrane</keyword>
<protein>
    <submittedName>
        <fullName evidence="7">Flippase-like domain-containing protein</fullName>
    </submittedName>
</protein>
<dbReference type="RefSeq" id="WP_221121220.1">
    <property type="nucleotide sequence ID" value="NZ_JABDXT010000011.1"/>
</dbReference>
<reference evidence="7 8" key="1">
    <citation type="submission" date="2020-04" db="EMBL/GenBank/DDBJ databases">
        <title>Global-level population genomics: horizontal gene transfer, symbiosis and evolution in Rhizobia.</title>
        <authorList>
            <person name="Gai Y."/>
        </authorList>
    </citation>
    <scope>NUCLEOTIDE SEQUENCE [LARGE SCALE GENOMIC DNA]</scope>
    <source>
        <strain evidence="7 8">BLR33</strain>
    </source>
</reference>
<comment type="subcellular location">
    <subcellularLocation>
        <location evidence="1">Cell membrane</location>
        <topology evidence="1">Multi-pass membrane protein</topology>
    </subcellularLocation>
</comment>
<name>A0ABS7IKR3_9HYPH</name>
<feature type="transmembrane region" description="Helical" evidence="6">
    <location>
        <begin position="49"/>
        <end position="69"/>
    </location>
</feature>
<accession>A0ABS7IKR3</accession>
<evidence type="ECO:0000313" key="7">
    <source>
        <dbReference type="EMBL" id="MBX5092467.1"/>
    </source>
</evidence>